<dbReference type="InterPro" id="IPR004879">
    <property type="entry name" value="Ssp411-like_TRX"/>
</dbReference>
<evidence type="ECO:0000313" key="2">
    <source>
        <dbReference type="EMBL" id="ROR81206.1"/>
    </source>
</evidence>
<dbReference type="Gene3D" id="3.40.30.10">
    <property type="entry name" value="Glutaredoxin"/>
    <property type="match status" value="1"/>
</dbReference>
<gene>
    <name evidence="2" type="ORF">EDD42_1260</name>
</gene>
<feature type="domain" description="Spermatogenesis-associated protein 20-like TRX" evidence="1">
    <location>
        <begin position="2"/>
        <end position="163"/>
    </location>
</feature>
<keyword evidence="3" id="KW-1185">Reference proteome</keyword>
<name>A0A3N2C129_9MICO</name>
<dbReference type="PIRSF" id="PIRSF006402">
    <property type="entry name" value="UCP006402_thioredoxin"/>
    <property type="match status" value="1"/>
</dbReference>
<dbReference type="InterPro" id="IPR008928">
    <property type="entry name" value="6-hairpin_glycosidase_sf"/>
</dbReference>
<dbReference type="SUPFAM" id="SSF52833">
    <property type="entry name" value="Thioredoxin-like"/>
    <property type="match status" value="1"/>
</dbReference>
<proteinExistence type="predicted"/>
<evidence type="ECO:0000259" key="1">
    <source>
        <dbReference type="Pfam" id="PF03190"/>
    </source>
</evidence>
<dbReference type="AlphaFoldDB" id="A0A3N2C129"/>
<reference evidence="2 3" key="1">
    <citation type="submission" date="2018-11" db="EMBL/GenBank/DDBJ databases">
        <title>Sequencing the genomes of 1000 actinobacteria strains.</title>
        <authorList>
            <person name="Klenk H.-P."/>
        </authorList>
    </citation>
    <scope>NUCLEOTIDE SEQUENCE [LARGE SCALE GENOMIC DNA]</scope>
    <source>
        <strain evidence="2 3">DSM 14012</strain>
    </source>
</reference>
<comment type="caution">
    <text evidence="2">The sequence shown here is derived from an EMBL/GenBank/DDBJ whole genome shotgun (WGS) entry which is preliminary data.</text>
</comment>
<dbReference type="InterPro" id="IPR036249">
    <property type="entry name" value="Thioredoxin-like_sf"/>
</dbReference>
<organism evidence="2 3">
    <name type="scientific">Plantibacter flavus</name>
    <dbReference type="NCBI Taxonomy" id="150123"/>
    <lineage>
        <taxon>Bacteria</taxon>
        <taxon>Bacillati</taxon>
        <taxon>Actinomycetota</taxon>
        <taxon>Actinomycetes</taxon>
        <taxon>Micrococcales</taxon>
        <taxon>Microbacteriaceae</taxon>
        <taxon>Plantibacter</taxon>
    </lineage>
</organism>
<dbReference type="GO" id="GO:0005975">
    <property type="term" value="P:carbohydrate metabolic process"/>
    <property type="evidence" value="ECO:0007669"/>
    <property type="project" value="InterPro"/>
</dbReference>
<dbReference type="SUPFAM" id="SSF48208">
    <property type="entry name" value="Six-hairpin glycosidases"/>
    <property type="match status" value="1"/>
</dbReference>
<dbReference type="PANTHER" id="PTHR42899">
    <property type="entry name" value="SPERMATOGENESIS-ASSOCIATED PROTEIN 20"/>
    <property type="match status" value="1"/>
</dbReference>
<dbReference type="Pfam" id="PF03190">
    <property type="entry name" value="Thioredox_DsbH"/>
    <property type="match status" value="1"/>
</dbReference>
<dbReference type="CDD" id="cd02955">
    <property type="entry name" value="SSP411"/>
    <property type="match status" value="1"/>
</dbReference>
<sequence length="648" mass="69593">MTNRLAEAMSPYLRSHAEQPVDWYPWGPEAFAEAARRDVPLLVSIGYSTCHWCHVMARESFSDEHIAELLRRDFVAVKVDREEHPDVDASYLAAAGAFTRDLGWPLNVFVTPRGHVFHAGTYSPPVPLRGHPSFPQVLEAVRVAWTERREQVVASADGLARAIAETMSSTDDAPLPEPGDLDAAIAAVEALEDRELGGFGTAPKFPMAPLFDFLLTPREGEVARRGVDLAQRTLRTMGASALRDPVEGGFFRYAVNRDWSEPHYERMLTDNALLLTAYTRAWAERPSSWAASVATGIAEFLIGTLQQPSGGFGSAQDSESVVDGVGSEGGYYRRDADGRARLTPPAVDRKVLSGWNGLAIGALAEASTVFDRPEWLESARWAADAVVENHLGSDGTLARASLDERRSGAAAALEDHGMLAEGLLRLGLATGEVRYAEVARDLVDRCLPDDTVPDDTVPDETVTDASSAAVAGFILPGGGDPVLSTQGMRIDGDPSEGAYPSGISSLGRASLLLFQLTADGRFRDAAERAVRFAASAALSAPTAFGASLALAASLTGPASQLIVVGPDRADPDEDEARATADRAMCDAVRTRRDDVVAVVSERQAVAWATSGFDVFAERTSRDGRLTAYHCRDFVCRLPVTDVAQLDAR</sequence>
<accession>A0A3N2C129</accession>
<dbReference type="RefSeq" id="WP_085510426.1">
    <property type="nucleotide sequence ID" value="NZ_FXAP01000001.1"/>
</dbReference>
<protein>
    <recommendedName>
        <fullName evidence="1">Spermatogenesis-associated protein 20-like TRX domain-containing protein</fullName>
    </recommendedName>
</protein>
<dbReference type="PANTHER" id="PTHR42899:SF1">
    <property type="entry name" value="SPERMATOGENESIS-ASSOCIATED PROTEIN 20"/>
    <property type="match status" value="1"/>
</dbReference>
<evidence type="ECO:0000313" key="3">
    <source>
        <dbReference type="Proteomes" id="UP000266915"/>
    </source>
</evidence>
<dbReference type="Proteomes" id="UP000266915">
    <property type="component" value="Unassembled WGS sequence"/>
</dbReference>
<dbReference type="InterPro" id="IPR024705">
    <property type="entry name" value="Ssp411"/>
</dbReference>
<dbReference type="EMBL" id="RKHL01000001">
    <property type="protein sequence ID" value="ROR81206.1"/>
    <property type="molecule type" value="Genomic_DNA"/>
</dbReference>